<sequence>MKKKFITALIISALFSSSDVSAENIIFVTLEKDIPPNMYKENDQLRGIYVEIIREACKRVNAEAEFHQYPWKRCVRYMKKGKADAIFPPIRTEERTKFLYFPEEPMTVKKIAVFSLKKRGMKLEKLDGLKGKVVGVNQGYSYGTEFDSYQGLKKDYSKNIHMQVKKLLHERMDVAVAVEAPFRFFIKKLGLADKIETTYIISQVSSYVAFSKAIGERGRLLSEKFSQALSKLKKEGVVQKIEDSYLK</sequence>
<dbReference type="Gene3D" id="3.40.190.10">
    <property type="entry name" value="Periplasmic binding protein-like II"/>
    <property type="match status" value="2"/>
</dbReference>
<gene>
    <name evidence="3" type="ORF">dnm_021340</name>
</gene>
<reference evidence="3" key="1">
    <citation type="journal article" date="2021" name="Microb. Physiol.">
        <title>Proteogenomic Insights into the Physiology of Marine, Sulfate-Reducing, Filamentous Desulfonema limicola and Desulfonema magnum.</title>
        <authorList>
            <person name="Schnaars V."/>
            <person name="Wohlbrand L."/>
            <person name="Scheve S."/>
            <person name="Hinrichs C."/>
            <person name="Reinhardt R."/>
            <person name="Rabus R."/>
        </authorList>
    </citation>
    <scope>NUCLEOTIDE SEQUENCE</scope>
    <source>
        <strain evidence="3">4be13</strain>
    </source>
</reference>
<dbReference type="Proteomes" id="UP000663722">
    <property type="component" value="Chromosome"/>
</dbReference>
<feature type="signal peptide" evidence="1">
    <location>
        <begin position="1"/>
        <end position="22"/>
    </location>
</feature>
<keyword evidence="1" id="KW-0732">Signal</keyword>
<dbReference type="AlphaFoldDB" id="A0A975BIK6"/>
<dbReference type="RefSeq" id="WP_207681885.1">
    <property type="nucleotide sequence ID" value="NZ_CP061800.1"/>
</dbReference>
<protein>
    <submittedName>
        <fullName evidence="3">Extracellular solute-binding protein, family 3</fullName>
    </submittedName>
</protein>
<dbReference type="SUPFAM" id="SSF53850">
    <property type="entry name" value="Periplasmic binding protein-like II"/>
    <property type="match status" value="1"/>
</dbReference>
<keyword evidence="4" id="KW-1185">Reference proteome</keyword>
<evidence type="ECO:0000313" key="4">
    <source>
        <dbReference type="Proteomes" id="UP000663722"/>
    </source>
</evidence>
<feature type="domain" description="Solute-binding protein family 3/N-terminal" evidence="2">
    <location>
        <begin position="24"/>
        <end position="247"/>
    </location>
</feature>
<organism evidence="3 4">
    <name type="scientific">Desulfonema magnum</name>
    <dbReference type="NCBI Taxonomy" id="45655"/>
    <lineage>
        <taxon>Bacteria</taxon>
        <taxon>Pseudomonadati</taxon>
        <taxon>Thermodesulfobacteriota</taxon>
        <taxon>Desulfobacteria</taxon>
        <taxon>Desulfobacterales</taxon>
        <taxon>Desulfococcaceae</taxon>
        <taxon>Desulfonema</taxon>
    </lineage>
</organism>
<evidence type="ECO:0000259" key="2">
    <source>
        <dbReference type="SMART" id="SM00062"/>
    </source>
</evidence>
<dbReference type="PANTHER" id="PTHR38834">
    <property type="entry name" value="PERIPLASMIC SUBSTRATE BINDING PROTEIN FAMILY 3"/>
    <property type="match status" value="1"/>
</dbReference>
<name>A0A975BIK6_9BACT</name>
<evidence type="ECO:0000256" key="1">
    <source>
        <dbReference type="SAM" id="SignalP"/>
    </source>
</evidence>
<proteinExistence type="predicted"/>
<dbReference type="PANTHER" id="PTHR38834:SF3">
    <property type="entry name" value="SOLUTE-BINDING PROTEIN FAMILY 3_N-TERMINAL DOMAIN-CONTAINING PROTEIN"/>
    <property type="match status" value="1"/>
</dbReference>
<dbReference type="SMART" id="SM00062">
    <property type="entry name" value="PBPb"/>
    <property type="match status" value="1"/>
</dbReference>
<evidence type="ECO:0000313" key="3">
    <source>
        <dbReference type="EMBL" id="QTA86116.1"/>
    </source>
</evidence>
<dbReference type="KEGG" id="dmm:dnm_021340"/>
<dbReference type="EMBL" id="CP061800">
    <property type="protein sequence ID" value="QTA86116.1"/>
    <property type="molecule type" value="Genomic_DNA"/>
</dbReference>
<dbReference type="Pfam" id="PF00497">
    <property type="entry name" value="SBP_bac_3"/>
    <property type="match status" value="1"/>
</dbReference>
<feature type="chain" id="PRO_5036871370" evidence="1">
    <location>
        <begin position="23"/>
        <end position="247"/>
    </location>
</feature>
<accession>A0A975BIK6</accession>
<dbReference type="InterPro" id="IPR001638">
    <property type="entry name" value="Solute-binding_3/MltF_N"/>
</dbReference>